<evidence type="ECO:0000256" key="1">
    <source>
        <dbReference type="SAM" id="Phobius"/>
    </source>
</evidence>
<name>A0A645EX73_9ZZZZ</name>
<accession>A0A645EX73</accession>
<reference evidence="2" key="1">
    <citation type="submission" date="2019-08" db="EMBL/GenBank/DDBJ databases">
        <authorList>
            <person name="Kucharzyk K."/>
            <person name="Murdoch R.W."/>
            <person name="Higgins S."/>
            <person name="Loffler F."/>
        </authorList>
    </citation>
    <scope>NUCLEOTIDE SEQUENCE</scope>
</reference>
<sequence>MKPKPMPSVMEYANGIMAIVKKLGIATSKSLQSMRVVARSIKIPTMTSAGAVAAAGTMPATGAMTMEAKKHSDTTMLERPVRAPSLMPVEDSTKVVTVEVPKQAPTQVAIASASSARSPRGSSPFSFSMPALPAVPISVPTVSNISQMENVMMAVTSGRMPSESRLKSICIKVGASEKLFSNRLAGITVMPMGMPISVVMPMPIRMAALTFHAISTPVIKRPMSASSAGPEIMLPISGTAPPTLTTPTFSKPMRAINRPIPALIALFSGAGIASMTILRSGEMVTSRNKRPDTNTIARPCCQV</sequence>
<keyword evidence="1" id="KW-0812">Transmembrane</keyword>
<proteinExistence type="predicted"/>
<comment type="caution">
    <text evidence="2">The sequence shown here is derived from an EMBL/GenBank/DDBJ whole genome shotgun (WGS) entry which is preliminary data.</text>
</comment>
<organism evidence="2">
    <name type="scientific">bioreactor metagenome</name>
    <dbReference type="NCBI Taxonomy" id="1076179"/>
    <lineage>
        <taxon>unclassified sequences</taxon>
        <taxon>metagenomes</taxon>
        <taxon>ecological metagenomes</taxon>
    </lineage>
</organism>
<gene>
    <name evidence="2" type="ORF">SDC9_153894</name>
</gene>
<keyword evidence="1" id="KW-1133">Transmembrane helix</keyword>
<dbReference type="EMBL" id="VSSQ01052564">
    <property type="protein sequence ID" value="MPN06638.1"/>
    <property type="molecule type" value="Genomic_DNA"/>
</dbReference>
<evidence type="ECO:0000313" key="2">
    <source>
        <dbReference type="EMBL" id="MPN06638.1"/>
    </source>
</evidence>
<protein>
    <submittedName>
        <fullName evidence="2">Uncharacterized protein</fullName>
    </submittedName>
</protein>
<keyword evidence="1" id="KW-0472">Membrane</keyword>
<feature type="transmembrane region" description="Helical" evidence="1">
    <location>
        <begin position="260"/>
        <end position="278"/>
    </location>
</feature>
<dbReference type="AlphaFoldDB" id="A0A645EX73"/>